<evidence type="ECO:0000256" key="1">
    <source>
        <dbReference type="SAM" id="MobiDB-lite"/>
    </source>
</evidence>
<sequence>PIAVSKGAGKGGYQIGPKQEFGLPPQPVDGKPPKKKPKIGCGICGEKTDAMATACKCGRCSGTHKFAFPFWDWDTLTDQYHSNEKVKAGFDNSHQILHKQGGVKPEMESEETVGEKSGLFEDTVWSFRCLKESDVTAYYKKPPSEIDMKPTSIVDQSGALRNVFVQVNPDQPHTIVNIYRRRELNHSMLAMPTGRRLFPQQGAIHMQSLIENRCADLRAFFNAPTHEDILSRLQDKATVEEIAAKNKALKSRSSGSAPSSLPPSGPSSEPVVALADGAAAAGPTEAASVPKATDPGEPMGPPASTPVKMNMSALSQLEGFRLASSFDDGEAMEEESEETDKETRTARASWSKLRFSGMQGYIEKST</sequence>
<reference evidence="2" key="1">
    <citation type="submission" date="2023-10" db="EMBL/GenBank/DDBJ databases">
        <authorList>
            <person name="Chen Y."/>
            <person name="Shah S."/>
            <person name="Dougan E. K."/>
            <person name="Thang M."/>
            <person name="Chan C."/>
        </authorList>
    </citation>
    <scope>NUCLEOTIDE SEQUENCE [LARGE SCALE GENOMIC DNA]</scope>
</reference>
<accession>A0ABN9UCR4</accession>
<organism evidence="2 3">
    <name type="scientific">Prorocentrum cordatum</name>
    <dbReference type="NCBI Taxonomy" id="2364126"/>
    <lineage>
        <taxon>Eukaryota</taxon>
        <taxon>Sar</taxon>
        <taxon>Alveolata</taxon>
        <taxon>Dinophyceae</taxon>
        <taxon>Prorocentrales</taxon>
        <taxon>Prorocentraceae</taxon>
        <taxon>Prorocentrum</taxon>
    </lineage>
</organism>
<feature type="region of interest" description="Disordered" evidence="1">
    <location>
        <begin position="247"/>
        <end position="348"/>
    </location>
</feature>
<protein>
    <submittedName>
        <fullName evidence="2">Uncharacterized protein</fullName>
    </submittedName>
</protein>
<feature type="region of interest" description="Disordered" evidence="1">
    <location>
        <begin position="1"/>
        <end position="35"/>
    </location>
</feature>
<gene>
    <name evidence="2" type="ORF">PCOR1329_LOCUS47414</name>
</gene>
<feature type="compositionally biased region" description="Low complexity" evidence="1">
    <location>
        <begin position="266"/>
        <end position="287"/>
    </location>
</feature>
<comment type="caution">
    <text evidence="2">The sequence shown here is derived from an EMBL/GenBank/DDBJ whole genome shotgun (WGS) entry which is preliminary data.</text>
</comment>
<evidence type="ECO:0000313" key="2">
    <source>
        <dbReference type="EMBL" id="CAK0857245.1"/>
    </source>
</evidence>
<feature type="compositionally biased region" description="Acidic residues" evidence="1">
    <location>
        <begin position="327"/>
        <end position="340"/>
    </location>
</feature>
<dbReference type="EMBL" id="CAUYUJ010015714">
    <property type="protein sequence ID" value="CAK0857245.1"/>
    <property type="molecule type" value="Genomic_DNA"/>
</dbReference>
<dbReference type="Proteomes" id="UP001189429">
    <property type="component" value="Unassembled WGS sequence"/>
</dbReference>
<feature type="non-terminal residue" evidence="2">
    <location>
        <position position="1"/>
    </location>
</feature>
<keyword evidence="3" id="KW-1185">Reference proteome</keyword>
<name>A0ABN9UCR4_9DINO</name>
<proteinExistence type="predicted"/>
<evidence type="ECO:0000313" key="3">
    <source>
        <dbReference type="Proteomes" id="UP001189429"/>
    </source>
</evidence>